<proteinExistence type="inferred from homology"/>
<dbReference type="PANTHER" id="PTHR46696:SF6">
    <property type="entry name" value="P450, PUTATIVE (EUROFUNG)-RELATED"/>
    <property type="match status" value="1"/>
</dbReference>
<dbReference type="Proteomes" id="UP000199690">
    <property type="component" value="Unassembled WGS sequence"/>
</dbReference>
<evidence type="ECO:0000256" key="4">
    <source>
        <dbReference type="ARBA" id="ARBA00022617"/>
    </source>
</evidence>
<keyword evidence="3" id="KW-0963">Cytoplasm</keyword>
<evidence type="ECO:0000313" key="11">
    <source>
        <dbReference type="EMBL" id="SFE12226.1"/>
    </source>
</evidence>
<dbReference type="InterPro" id="IPR002397">
    <property type="entry name" value="Cyt_P450_B"/>
</dbReference>
<dbReference type="CDD" id="cd11030">
    <property type="entry name" value="CYP105-like"/>
    <property type="match status" value="1"/>
</dbReference>
<dbReference type="FunFam" id="1.10.630.10:FF:000018">
    <property type="entry name" value="Cytochrome P450 monooxygenase"/>
    <property type="match status" value="1"/>
</dbReference>
<name>A0A1H5ZQY8_9PSEU</name>
<evidence type="ECO:0000313" key="13">
    <source>
        <dbReference type="Proteomes" id="UP000236729"/>
    </source>
</evidence>
<keyword evidence="8 9" id="KW-0503">Monooxygenase</keyword>
<dbReference type="PROSITE" id="PS00086">
    <property type="entry name" value="CYTOCHROME_P450"/>
    <property type="match status" value="1"/>
</dbReference>
<keyword evidence="6 9" id="KW-0560">Oxidoreductase</keyword>
<evidence type="ECO:0000313" key="10">
    <source>
        <dbReference type="EMBL" id="SEG38612.1"/>
    </source>
</evidence>
<accession>A0A1I1XXW5</accession>
<reference evidence="10" key="1">
    <citation type="submission" date="2016-10" db="EMBL/GenBank/DDBJ databases">
        <authorList>
            <person name="de Groot N.N."/>
        </authorList>
    </citation>
    <scope>NUCLEOTIDE SEQUENCE [LARGE SCALE GENOMIC DNA]</scope>
    <source>
        <strain evidence="10">ATCC 20501</strain>
    </source>
</reference>
<comment type="similarity">
    <text evidence="2 9">Belongs to the cytochrome P450 family.</text>
</comment>
<keyword evidence="4 9" id="KW-0349">Heme</keyword>
<dbReference type="GO" id="GO:0020037">
    <property type="term" value="F:heme binding"/>
    <property type="evidence" value="ECO:0007669"/>
    <property type="project" value="InterPro"/>
</dbReference>
<accession>A0A1H5ZQY8</accession>
<sequence>MSRPRELPIHMQRNAFDPLPELGEIRRNDGIVRTTSPFGLNTWLVTRYEDVRWVHSDWETFSNTVQADVWAGLEKASAEEKAKRLAGNMIVVDPPDHTRLRRTIAPEFTARRLRRLEPRVVALCEEHLDGLERSGPPADLLRQFAIPVPLLVICELLDVPFADRDYFQRLTAGFLDTSLSSEERMQVQAESLEYIAKFVARNRVEPGDGLLGRMISEHGEEISDAELVGVANLILLAGHETTANMLVLSVLALLRHPDQLDRLRRDPELADTAVEELLRWLSIVHNTTAKVVRRPVQIAGQQVEAGDLVICSLPAANRDPELVERPDELDISRPAPRHVAFGHGPHHCVGAPLARLQLRIALRLLFDRFPGLRLAAEPEFRNGFLTYGLESLPVEW</sequence>
<reference evidence="12 13" key="2">
    <citation type="submission" date="2016-10" db="EMBL/GenBank/DDBJ databases">
        <authorList>
            <person name="Varghese N."/>
            <person name="Submissions S."/>
        </authorList>
    </citation>
    <scope>NUCLEOTIDE SEQUENCE [LARGE SCALE GENOMIC DNA]</scope>
    <source>
        <strain evidence="13">ATCC 20501</strain>
        <strain evidence="11 12">CGMCC 4.3529</strain>
    </source>
</reference>
<dbReference type="GO" id="GO:0005737">
    <property type="term" value="C:cytoplasm"/>
    <property type="evidence" value="ECO:0007669"/>
    <property type="project" value="UniProtKB-SubCell"/>
</dbReference>
<evidence type="ECO:0000313" key="12">
    <source>
        <dbReference type="Proteomes" id="UP000199690"/>
    </source>
</evidence>
<dbReference type="InterPro" id="IPR036396">
    <property type="entry name" value="Cyt_P450_sf"/>
</dbReference>
<dbReference type="EMBL" id="FNVB01000003">
    <property type="protein sequence ID" value="SEG38612.1"/>
    <property type="molecule type" value="Genomic_DNA"/>
</dbReference>
<dbReference type="PRINTS" id="PR00385">
    <property type="entry name" value="P450"/>
</dbReference>
<keyword evidence="12" id="KW-1185">Reference proteome</keyword>
<dbReference type="GO" id="GO:0005506">
    <property type="term" value="F:iron ion binding"/>
    <property type="evidence" value="ECO:0007669"/>
    <property type="project" value="InterPro"/>
</dbReference>
<evidence type="ECO:0000256" key="5">
    <source>
        <dbReference type="ARBA" id="ARBA00022723"/>
    </source>
</evidence>
<protein>
    <submittedName>
        <fullName evidence="10">Cytochrome P450</fullName>
    </submittedName>
</protein>
<gene>
    <name evidence="10" type="ORF">SAMN02982929_01941</name>
    <name evidence="11" type="ORF">SAMN05216506_1092</name>
</gene>
<dbReference type="SMR" id="A0A1H5ZQY8"/>
<organism evidence="10 13">
    <name type="scientific">Saccharopolyspora kobensis</name>
    <dbReference type="NCBI Taxonomy" id="146035"/>
    <lineage>
        <taxon>Bacteria</taxon>
        <taxon>Bacillati</taxon>
        <taxon>Actinomycetota</taxon>
        <taxon>Actinomycetes</taxon>
        <taxon>Pseudonocardiales</taxon>
        <taxon>Pseudonocardiaceae</taxon>
        <taxon>Saccharopolyspora</taxon>
    </lineage>
</organism>
<dbReference type="InterPro" id="IPR017972">
    <property type="entry name" value="Cyt_P450_CS"/>
</dbReference>
<dbReference type="Pfam" id="PF00067">
    <property type="entry name" value="p450"/>
    <property type="match status" value="1"/>
</dbReference>
<comment type="subcellular location">
    <subcellularLocation>
        <location evidence="1">Cytoplasm</location>
    </subcellularLocation>
</comment>
<keyword evidence="7 9" id="KW-0408">Iron</keyword>
<keyword evidence="5 9" id="KW-0479">Metal-binding</keyword>
<dbReference type="EMBL" id="FOME01000009">
    <property type="protein sequence ID" value="SFE12226.1"/>
    <property type="molecule type" value="Genomic_DNA"/>
</dbReference>
<dbReference type="PRINTS" id="PR00359">
    <property type="entry name" value="BP450"/>
</dbReference>
<dbReference type="Gene3D" id="1.10.630.10">
    <property type="entry name" value="Cytochrome P450"/>
    <property type="match status" value="1"/>
</dbReference>
<evidence type="ECO:0000256" key="6">
    <source>
        <dbReference type="ARBA" id="ARBA00023002"/>
    </source>
</evidence>
<dbReference type="Proteomes" id="UP000236729">
    <property type="component" value="Unassembled WGS sequence"/>
</dbReference>
<dbReference type="RefSeq" id="WP_093355325.1">
    <property type="nucleotide sequence ID" value="NZ_FNVB01000003.1"/>
</dbReference>
<dbReference type="GO" id="GO:0004497">
    <property type="term" value="F:monooxygenase activity"/>
    <property type="evidence" value="ECO:0007669"/>
    <property type="project" value="UniProtKB-KW"/>
</dbReference>
<evidence type="ECO:0000256" key="8">
    <source>
        <dbReference type="ARBA" id="ARBA00023033"/>
    </source>
</evidence>
<dbReference type="SUPFAM" id="SSF48264">
    <property type="entry name" value="Cytochrome P450"/>
    <property type="match status" value="1"/>
</dbReference>
<evidence type="ECO:0000256" key="7">
    <source>
        <dbReference type="ARBA" id="ARBA00023004"/>
    </source>
</evidence>
<dbReference type="InterPro" id="IPR001128">
    <property type="entry name" value="Cyt_P450"/>
</dbReference>
<evidence type="ECO:0000256" key="1">
    <source>
        <dbReference type="ARBA" id="ARBA00004496"/>
    </source>
</evidence>
<evidence type="ECO:0000256" key="2">
    <source>
        <dbReference type="ARBA" id="ARBA00010617"/>
    </source>
</evidence>
<evidence type="ECO:0000256" key="3">
    <source>
        <dbReference type="ARBA" id="ARBA00022490"/>
    </source>
</evidence>
<dbReference type="PANTHER" id="PTHR46696">
    <property type="entry name" value="P450, PUTATIVE (EUROFUNG)-RELATED"/>
    <property type="match status" value="1"/>
</dbReference>
<dbReference type="AlphaFoldDB" id="A0A1H5ZQY8"/>
<evidence type="ECO:0000256" key="9">
    <source>
        <dbReference type="RuleBase" id="RU000461"/>
    </source>
</evidence>
<dbReference type="GO" id="GO:0016705">
    <property type="term" value="F:oxidoreductase activity, acting on paired donors, with incorporation or reduction of molecular oxygen"/>
    <property type="evidence" value="ECO:0007669"/>
    <property type="project" value="InterPro"/>
</dbReference>